<name>A0A7V2WSA8_9BACT</name>
<dbReference type="Gene3D" id="3.40.50.11550">
    <property type="match status" value="1"/>
</dbReference>
<accession>A0A7V2WSA8</accession>
<feature type="non-terminal residue" evidence="2">
    <location>
        <position position="618"/>
    </location>
</feature>
<evidence type="ECO:0000313" key="2">
    <source>
        <dbReference type="EMBL" id="HFC46347.1"/>
    </source>
</evidence>
<dbReference type="InterPro" id="IPR007314">
    <property type="entry name" value="Cofac_haem-bd_dom"/>
</dbReference>
<sequence length="618" mass="70022">LIEEYSFNDVSFDDIRYVFEAVAQIDLHGFFRQWLKRKDIPEIDISSPVVSRDGKGKYVVAFDLIQKVMPPYDLSVPYVISTSKGDVNGTIETNKDKVHITLKVDHMPDEIALDPDFDLMRHLTRDELPPTISRLFGAYEGYIVGDDAEAIRATLGRFGVELRVLDQGKIDRSILRNGSFLFVGDLPQSVESMIGGDLFRDSKNSYLLVEENPLNPDRVVAHLHLVNNSDAMGLLSKAIHYGRYNYLEYSGGRIVKKEKVEGASGIGAELKMETMGIASRDLYGLSKIIDGILDKTVVFVGEEHDQYSHHIAQLDVIRGLRERGIDLAVGMEMFQRPFQKALDDFISGKITEREFLKESQYFKRWGYDYVLYRPILRYCRENRIPVIALNLRKEISRKVARHGIESLTPEEKKLIPKELDFSNAAYKARLKEVFEAHEEQELGNFEYFYQAQILWDETMAESVAQYLKTHPGRHMVVLAGIGHIGFGYGIPDRVKRRTGKEVVTIASTTDVSDPGLADYFLFPPYLPKPFSARLGVLLDVTPGKPITIKRVMPGSAADLAGLRPGDQILAFDNRPVKTLEDLKIGLLFKKPGDTCLLKIKRNRRFLPDVTKSIEVGPF</sequence>
<dbReference type="PROSITE" id="PS50106">
    <property type="entry name" value="PDZ"/>
    <property type="match status" value="1"/>
</dbReference>
<dbReference type="Pfam" id="PF13180">
    <property type="entry name" value="PDZ_2"/>
    <property type="match status" value="1"/>
</dbReference>
<comment type="caution">
    <text evidence="2">The sequence shown here is derived from an EMBL/GenBank/DDBJ whole genome shotgun (WGS) entry which is preliminary data.</text>
</comment>
<feature type="non-terminal residue" evidence="2">
    <location>
        <position position="1"/>
    </location>
</feature>
<dbReference type="InterPro" id="IPR001478">
    <property type="entry name" value="PDZ"/>
</dbReference>
<dbReference type="EMBL" id="DRND01000050">
    <property type="protein sequence ID" value="HFC46347.1"/>
    <property type="molecule type" value="Genomic_DNA"/>
</dbReference>
<dbReference type="Pfam" id="PF04187">
    <property type="entry name" value="Cofac_haem_bdg"/>
    <property type="match status" value="1"/>
</dbReference>
<protein>
    <submittedName>
        <fullName evidence="2">PDZ domain-containing protein</fullName>
    </submittedName>
</protein>
<dbReference type="SMART" id="SM00228">
    <property type="entry name" value="PDZ"/>
    <property type="match status" value="1"/>
</dbReference>
<gene>
    <name evidence="2" type="ORF">ENJ63_00520</name>
</gene>
<organism evidence="2">
    <name type="scientific">Dissulfuribacter thermophilus</name>
    <dbReference type="NCBI Taxonomy" id="1156395"/>
    <lineage>
        <taxon>Bacteria</taxon>
        <taxon>Pseudomonadati</taxon>
        <taxon>Thermodesulfobacteriota</taxon>
        <taxon>Dissulfuribacteria</taxon>
        <taxon>Dissulfuribacterales</taxon>
        <taxon>Dissulfuribacteraceae</taxon>
        <taxon>Dissulfuribacter</taxon>
    </lineage>
</organism>
<dbReference type="Gene3D" id="2.30.42.10">
    <property type="match status" value="1"/>
</dbReference>
<dbReference type="SUPFAM" id="SSF50156">
    <property type="entry name" value="PDZ domain-like"/>
    <property type="match status" value="1"/>
</dbReference>
<dbReference type="CDD" id="cd14727">
    <property type="entry name" value="ChanN-like"/>
    <property type="match status" value="1"/>
</dbReference>
<reference evidence="2" key="1">
    <citation type="journal article" date="2020" name="mSystems">
        <title>Genome- and Community-Level Interaction Insights into Carbon Utilization and Element Cycling Functions of Hydrothermarchaeota in Hydrothermal Sediment.</title>
        <authorList>
            <person name="Zhou Z."/>
            <person name="Liu Y."/>
            <person name="Xu W."/>
            <person name="Pan J."/>
            <person name="Luo Z.H."/>
            <person name="Li M."/>
        </authorList>
    </citation>
    <scope>NUCLEOTIDE SEQUENCE [LARGE SCALE GENOMIC DNA]</scope>
    <source>
        <strain evidence="2">HyVt-503</strain>
    </source>
</reference>
<feature type="domain" description="PDZ" evidence="1">
    <location>
        <begin position="526"/>
        <end position="603"/>
    </location>
</feature>
<dbReference type="SUPFAM" id="SSF159501">
    <property type="entry name" value="EreA/ChaN-like"/>
    <property type="match status" value="1"/>
</dbReference>
<evidence type="ECO:0000259" key="1">
    <source>
        <dbReference type="PROSITE" id="PS50106"/>
    </source>
</evidence>
<proteinExistence type="predicted"/>
<dbReference type="AlphaFoldDB" id="A0A7V2WSA8"/>
<dbReference type="Proteomes" id="UP000885797">
    <property type="component" value="Unassembled WGS sequence"/>
</dbReference>
<dbReference type="InterPro" id="IPR036034">
    <property type="entry name" value="PDZ_sf"/>
</dbReference>